<dbReference type="EMBL" id="JANAWD010000021">
    <property type="protein sequence ID" value="KAJ3490862.1"/>
    <property type="molecule type" value="Genomic_DNA"/>
</dbReference>
<evidence type="ECO:0000313" key="2">
    <source>
        <dbReference type="EMBL" id="KAJ3490862.1"/>
    </source>
</evidence>
<name>A0AAD5VFD7_9APHY</name>
<evidence type="ECO:0000313" key="3">
    <source>
        <dbReference type="Proteomes" id="UP001212997"/>
    </source>
</evidence>
<proteinExistence type="predicted"/>
<sequence>MFQLYEESEGKRQKKVLFREAEEGEASTTTRTLHETQTKQHSEHSASELYSADGEYQETSDILNIEKGMRVQARFTKEY</sequence>
<feature type="region of interest" description="Disordered" evidence="1">
    <location>
        <begin position="1"/>
        <end position="56"/>
    </location>
</feature>
<comment type="caution">
    <text evidence="2">The sequence shown here is derived from an EMBL/GenBank/DDBJ whole genome shotgun (WGS) entry which is preliminary data.</text>
</comment>
<protein>
    <submittedName>
        <fullName evidence="2">Uncharacterized protein</fullName>
    </submittedName>
</protein>
<dbReference type="AlphaFoldDB" id="A0AAD5VFD7"/>
<gene>
    <name evidence="2" type="ORF">NLI96_g1157</name>
</gene>
<keyword evidence="3" id="KW-1185">Reference proteome</keyword>
<dbReference type="Proteomes" id="UP001212997">
    <property type="component" value="Unassembled WGS sequence"/>
</dbReference>
<reference evidence="2" key="1">
    <citation type="submission" date="2022-07" db="EMBL/GenBank/DDBJ databases">
        <title>Genome Sequence of Physisporinus lineatus.</title>
        <authorList>
            <person name="Buettner E."/>
        </authorList>
    </citation>
    <scope>NUCLEOTIDE SEQUENCE</scope>
    <source>
        <strain evidence="2">VT162</strain>
    </source>
</reference>
<organism evidence="2 3">
    <name type="scientific">Meripilus lineatus</name>
    <dbReference type="NCBI Taxonomy" id="2056292"/>
    <lineage>
        <taxon>Eukaryota</taxon>
        <taxon>Fungi</taxon>
        <taxon>Dikarya</taxon>
        <taxon>Basidiomycota</taxon>
        <taxon>Agaricomycotina</taxon>
        <taxon>Agaricomycetes</taxon>
        <taxon>Polyporales</taxon>
        <taxon>Meripilaceae</taxon>
        <taxon>Meripilus</taxon>
    </lineage>
</organism>
<feature type="compositionally biased region" description="Basic and acidic residues" evidence="1">
    <location>
        <begin position="32"/>
        <end position="46"/>
    </location>
</feature>
<accession>A0AAD5VFD7</accession>
<evidence type="ECO:0000256" key="1">
    <source>
        <dbReference type="SAM" id="MobiDB-lite"/>
    </source>
</evidence>